<evidence type="ECO:0000256" key="6">
    <source>
        <dbReference type="RuleBase" id="RU004466"/>
    </source>
</evidence>
<evidence type="ECO:0000313" key="9">
    <source>
        <dbReference type="Proteomes" id="UP000438182"/>
    </source>
</evidence>
<dbReference type="RefSeq" id="WP_160426200.1">
    <property type="nucleotide sequence ID" value="NZ_WSTA01000074.1"/>
</dbReference>
<reference evidence="8 9" key="1">
    <citation type="submission" date="2019-12" db="EMBL/GenBank/DDBJ databases">
        <authorList>
            <person name="Kim Y.S."/>
        </authorList>
    </citation>
    <scope>NUCLEOTIDE SEQUENCE [LARGE SCALE GENOMIC DNA]</scope>
    <source>
        <strain evidence="8 9">MMS17-SY077</strain>
    </source>
</reference>
<dbReference type="PANTHER" id="PTHR12001:SF85">
    <property type="entry name" value="SHORT CHAIN ISOPRENYL DIPHOSPHATE SYNTHASE"/>
    <property type="match status" value="1"/>
</dbReference>
<dbReference type="Gene3D" id="1.10.600.10">
    <property type="entry name" value="Farnesyl Diphosphate Synthase"/>
    <property type="match status" value="1"/>
</dbReference>
<dbReference type="GO" id="GO:0004659">
    <property type="term" value="F:prenyltransferase activity"/>
    <property type="evidence" value="ECO:0007669"/>
    <property type="project" value="InterPro"/>
</dbReference>
<dbReference type="AlphaFoldDB" id="A0A6I4NZF9"/>
<organism evidence="8 9">
    <name type="scientific">Agromyces seonyuensis</name>
    <dbReference type="NCBI Taxonomy" id="2662446"/>
    <lineage>
        <taxon>Bacteria</taxon>
        <taxon>Bacillati</taxon>
        <taxon>Actinomycetota</taxon>
        <taxon>Actinomycetes</taxon>
        <taxon>Micrococcales</taxon>
        <taxon>Microbacteriaceae</taxon>
        <taxon>Agromyces</taxon>
    </lineage>
</organism>
<accession>A0A6I4NZF9</accession>
<comment type="cofactor">
    <cofactor evidence="1">
        <name>Mg(2+)</name>
        <dbReference type="ChEBI" id="CHEBI:18420"/>
    </cofactor>
</comment>
<dbReference type="EMBL" id="WSTA01000074">
    <property type="protein sequence ID" value="MWB99706.1"/>
    <property type="molecule type" value="Genomic_DNA"/>
</dbReference>
<dbReference type="GO" id="GO:0046872">
    <property type="term" value="F:metal ion binding"/>
    <property type="evidence" value="ECO:0007669"/>
    <property type="project" value="UniProtKB-KW"/>
</dbReference>
<name>A0A6I4NZF9_9MICO</name>
<feature type="region of interest" description="Disordered" evidence="7">
    <location>
        <begin position="1"/>
        <end position="23"/>
    </location>
</feature>
<protein>
    <submittedName>
        <fullName evidence="8">Polyprenyl synthetase family protein</fullName>
    </submittedName>
</protein>
<dbReference type="PANTHER" id="PTHR12001">
    <property type="entry name" value="GERANYLGERANYL PYROPHOSPHATE SYNTHASE"/>
    <property type="match status" value="1"/>
</dbReference>
<keyword evidence="9" id="KW-1185">Reference proteome</keyword>
<dbReference type="InterPro" id="IPR000092">
    <property type="entry name" value="Polyprenyl_synt"/>
</dbReference>
<evidence type="ECO:0000256" key="2">
    <source>
        <dbReference type="ARBA" id="ARBA00006706"/>
    </source>
</evidence>
<keyword evidence="4" id="KW-0479">Metal-binding</keyword>
<dbReference type="Proteomes" id="UP000438182">
    <property type="component" value="Unassembled WGS sequence"/>
</dbReference>
<evidence type="ECO:0000313" key="8">
    <source>
        <dbReference type="EMBL" id="MWB99706.1"/>
    </source>
</evidence>
<keyword evidence="3 6" id="KW-0808">Transferase</keyword>
<evidence type="ECO:0000256" key="5">
    <source>
        <dbReference type="ARBA" id="ARBA00022842"/>
    </source>
</evidence>
<evidence type="ECO:0000256" key="4">
    <source>
        <dbReference type="ARBA" id="ARBA00022723"/>
    </source>
</evidence>
<comment type="similarity">
    <text evidence="2 6">Belongs to the FPP/GGPP synthase family.</text>
</comment>
<sequence length="376" mass="38844">MLHAAARHTEAPAAPHGRPREMPTALHGRVGRVLGGPGDVADALWDEVAARASGSGPAVAELIGLARDTDGGKRLRPKLVAAAYLAFGGDDRALVRRVAGAQQLVHLALCAHDDLIDGDLVRHGRANAIGAAAALARADGGDADQSERLGTAAAVLVGDLALGTAVGALLTAPASDARRARLALATVQAVERAIAGEYLDVRNELVAPDRSDPLAVARLKTASYSITLPLALGAIAAGIEDGAVHSTIERVGTALGIAYQLGDDDLGLFGAPEITGKSVLSDLRDGKRTEHIRLAHGLANPDDRAALEQTLGRTEATPADLERIRVLVIATGARSLVRGRIRALLDAADEDARAGLPAELAAYLTDLARTLRDRTS</sequence>
<dbReference type="InterPro" id="IPR008949">
    <property type="entry name" value="Isoprenoid_synthase_dom_sf"/>
</dbReference>
<keyword evidence="5" id="KW-0460">Magnesium</keyword>
<gene>
    <name evidence="8" type="ORF">GB864_14235</name>
</gene>
<evidence type="ECO:0000256" key="7">
    <source>
        <dbReference type="SAM" id="MobiDB-lite"/>
    </source>
</evidence>
<comment type="caution">
    <text evidence="8">The sequence shown here is derived from an EMBL/GenBank/DDBJ whole genome shotgun (WGS) entry which is preliminary data.</text>
</comment>
<evidence type="ECO:0000256" key="1">
    <source>
        <dbReference type="ARBA" id="ARBA00001946"/>
    </source>
</evidence>
<proteinExistence type="inferred from homology"/>
<dbReference type="GO" id="GO:0008299">
    <property type="term" value="P:isoprenoid biosynthetic process"/>
    <property type="evidence" value="ECO:0007669"/>
    <property type="project" value="InterPro"/>
</dbReference>
<evidence type="ECO:0000256" key="3">
    <source>
        <dbReference type="ARBA" id="ARBA00022679"/>
    </source>
</evidence>
<dbReference type="Pfam" id="PF00348">
    <property type="entry name" value="polyprenyl_synt"/>
    <property type="match status" value="1"/>
</dbReference>
<dbReference type="SUPFAM" id="SSF48576">
    <property type="entry name" value="Terpenoid synthases"/>
    <property type="match status" value="1"/>
</dbReference>